<comment type="caution">
    <text evidence="3">The sequence shown here is derived from an EMBL/GenBank/DDBJ whole genome shotgun (WGS) entry which is preliminary data.</text>
</comment>
<keyword evidence="1" id="KW-0175">Coiled coil</keyword>
<protein>
    <recommendedName>
        <fullName evidence="2">UspA domain-containing protein</fullName>
    </recommendedName>
</protein>
<gene>
    <name evidence="3" type="ORF">SNE40_013903</name>
</gene>
<dbReference type="EMBL" id="JAZGQO010000010">
    <property type="protein sequence ID" value="KAK6175438.1"/>
    <property type="molecule type" value="Genomic_DNA"/>
</dbReference>
<dbReference type="InterPro" id="IPR006015">
    <property type="entry name" value="Universal_stress_UspA"/>
</dbReference>
<dbReference type="InterPro" id="IPR014729">
    <property type="entry name" value="Rossmann-like_a/b/a_fold"/>
</dbReference>
<feature type="domain" description="UspA" evidence="2">
    <location>
        <begin position="9"/>
        <end position="156"/>
    </location>
</feature>
<keyword evidence="4" id="KW-1185">Reference proteome</keyword>
<dbReference type="CDD" id="cd23659">
    <property type="entry name" value="USP_At3g01520-like"/>
    <property type="match status" value="1"/>
</dbReference>
<organism evidence="3 4">
    <name type="scientific">Patella caerulea</name>
    <name type="common">Rayed Mediterranean limpet</name>
    <dbReference type="NCBI Taxonomy" id="87958"/>
    <lineage>
        <taxon>Eukaryota</taxon>
        <taxon>Metazoa</taxon>
        <taxon>Spiralia</taxon>
        <taxon>Lophotrochozoa</taxon>
        <taxon>Mollusca</taxon>
        <taxon>Gastropoda</taxon>
        <taxon>Patellogastropoda</taxon>
        <taxon>Patelloidea</taxon>
        <taxon>Patellidae</taxon>
        <taxon>Patella</taxon>
    </lineage>
</organism>
<dbReference type="PRINTS" id="PR01438">
    <property type="entry name" value="UNVRSLSTRESS"/>
</dbReference>
<dbReference type="Proteomes" id="UP001347796">
    <property type="component" value="Unassembled WGS sequence"/>
</dbReference>
<dbReference type="PANTHER" id="PTHR46989:SF3">
    <property type="entry name" value="USPA DOMAIN-CONTAINING PROTEIN"/>
    <property type="match status" value="1"/>
</dbReference>
<sequence>MAESKKSKRTIIIAVDGSKHADYALEWYNEYFRNPNDYVILVNNPEYGEAIQGTWDGSIYVLDPEVIFAMLQEEKQRLNEEVDKYKHKLTDLGIEGRVRGVAAASPGEAIVKAADEEEADLVIVGCRGRGKIRRTLMGSVSDYVVHHCAAPVLICRH</sequence>
<accession>A0AAN8PI07</accession>
<dbReference type="Gene3D" id="3.40.50.620">
    <property type="entry name" value="HUPs"/>
    <property type="match status" value="1"/>
</dbReference>
<evidence type="ECO:0000313" key="3">
    <source>
        <dbReference type="EMBL" id="KAK6175438.1"/>
    </source>
</evidence>
<evidence type="ECO:0000256" key="1">
    <source>
        <dbReference type="SAM" id="Coils"/>
    </source>
</evidence>
<dbReference type="AlphaFoldDB" id="A0AAN8PI07"/>
<dbReference type="PANTHER" id="PTHR46989">
    <property type="entry name" value="USP DOMAIN-CONTAINING PROTEIN"/>
    <property type="match status" value="1"/>
</dbReference>
<name>A0AAN8PI07_PATCE</name>
<dbReference type="InterPro" id="IPR006016">
    <property type="entry name" value="UspA"/>
</dbReference>
<evidence type="ECO:0000313" key="4">
    <source>
        <dbReference type="Proteomes" id="UP001347796"/>
    </source>
</evidence>
<evidence type="ECO:0000259" key="2">
    <source>
        <dbReference type="Pfam" id="PF00582"/>
    </source>
</evidence>
<dbReference type="SUPFAM" id="SSF52402">
    <property type="entry name" value="Adenine nucleotide alpha hydrolases-like"/>
    <property type="match status" value="1"/>
</dbReference>
<dbReference type="Pfam" id="PF00582">
    <property type="entry name" value="Usp"/>
    <property type="match status" value="1"/>
</dbReference>
<reference evidence="3 4" key="1">
    <citation type="submission" date="2024-01" db="EMBL/GenBank/DDBJ databases">
        <title>The genome of the rayed Mediterranean limpet Patella caerulea (Linnaeus, 1758).</title>
        <authorList>
            <person name="Anh-Thu Weber A."/>
            <person name="Halstead-Nussloch G."/>
        </authorList>
    </citation>
    <scope>NUCLEOTIDE SEQUENCE [LARGE SCALE GENOMIC DNA]</scope>
    <source>
        <strain evidence="3">AATW-2023a</strain>
        <tissue evidence="3">Whole specimen</tissue>
    </source>
</reference>
<proteinExistence type="predicted"/>
<feature type="coiled-coil region" evidence="1">
    <location>
        <begin position="68"/>
        <end position="95"/>
    </location>
</feature>